<reference evidence="1" key="1">
    <citation type="submission" date="2021-03" db="EMBL/GenBank/DDBJ databases">
        <authorList>
            <consortium name="DOE Joint Genome Institute"/>
            <person name="Ahrendt S."/>
            <person name="Looney B.P."/>
            <person name="Miyauchi S."/>
            <person name="Morin E."/>
            <person name="Drula E."/>
            <person name="Courty P.E."/>
            <person name="Chicoki N."/>
            <person name="Fauchery L."/>
            <person name="Kohler A."/>
            <person name="Kuo A."/>
            <person name="Labutti K."/>
            <person name="Pangilinan J."/>
            <person name="Lipzen A."/>
            <person name="Riley R."/>
            <person name="Andreopoulos W."/>
            <person name="He G."/>
            <person name="Johnson J."/>
            <person name="Barry K.W."/>
            <person name="Grigoriev I.V."/>
            <person name="Nagy L."/>
            <person name="Hibbett D."/>
            <person name="Henrissat B."/>
            <person name="Matheny P.B."/>
            <person name="Labbe J."/>
            <person name="Martin F."/>
        </authorList>
    </citation>
    <scope>NUCLEOTIDE SEQUENCE</scope>
    <source>
        <strain evidence="1">HHB10654</strain>
    </source>
</reference>
<evidence type="ECO:0000313" key="1">
    <source>
        <dbReference type="EMBL" id="KAI0061375.1"/>
    </source>
</evidence>
<reference evidence="1" key="2">
    <citation type="journal article" date="2022" name="New Phytol.">
        <title>Evolutionary transition to the ectomycorrhizal habit in the genomes of a hyperdiverse lineage of mushroom-forming fungi.</title>
        <authorList>
            <person name="Looney B."/>
            <person name="Miyauchi S."/>
            <person name="Morin E."/>
            <person name="Drula E."/>
            <person name="Courty P.E."/>
            <person name="Kohler A."/>
            <person name="Kuo A."/>
            <person name="LaButti K."/>
            <person name="Pangilinan J."/>
            <person name="Lipzen A."/>
            <person name="Riley R."/>
            <person name="Andreopoulos W."/>
            <person name="He G."/>
            <person name="Johnson J."/>
            <person name="Nolan M."/>
            <person name="Tritt A."/>
            <person name="Barry K.W."/>
            <person name="Grigoriev I.V."/>
            <person name="Nagy L.G."/>
            <person name="Hibbett D."/>
            <person name="Henrissat B."/>
            <person name="Matheny P.B."/>
            <person name="Labbe J."/>
            <person name="Martin F.M."/>
        </authorList>
    </citation>
    <scope>NUCLEOTIDE SEQUENCE</scope>
    <source>
        <strain evidence="1">HHB10654</strain>
    </source>
</reference>
<gene>
    <name evidence="1" type="ORF">BV25DRAFT_783400</name>
</gene>
<dbReference type="EMBL" id="MU277213">
    <property type="protein sequence ID" value="KAI0061375.1"/>
    <property type="molecule type" value="Genomic_DNA"/>
</dbReference>
<sequence>MSSVSTLRNAPAVEVVVRSEVTETSGDGEVTPRTSCFVSADASTMSSLERERNLRAEPIFSQPNVPICYKTNDAVPPVVVVTPTDDGPLSTKPGPSVQTPPPPPIKYSYAYPTHMKLVRLLLFLPWCIFVGACIAMHPQAVRQAVFGTGYAPAPRTPLHRLAYYAHCAVPHVGIFAGLLVFTAAWDIRLGAPAIALATARSASVWWGMELDRQDKEDKEEWEEDARMVWAVVSGKEEVIATRMLVDKAKAE</sequence>
<keyword evidence="2" id="KW-1185">Reference proteome</keyword>
<name>A0ACB8SYY0_9AGAM</name>
<proteinExistence type="predicted"/>
<comment type="caution">
    <text evidence="1">The sequence shown here is derived from an EMBL/GenBank/DDBJ whole genome shotgun (WGS) entry which is preliminary data.</text>
</comment>
<accession>A0ACB8SYY0</accession>
<dbReference type="Proteomes" id="UP000814140">
    <property type="component" value="Unassembled WGS sequence"/>
</dbReference>
<organism evidence="1 2">
    <name type="scientific">Artomyces pyxidatus</name>
    <dbReference type="NCBI Taxonomy" id="48021"/>
    <lineage>
        <taxon>Eukaryota</taxon>
        <taxon>Fungi</taxon>
        <taxon>Dikarya</taxon>
        <taxon>Basidiomycota</taxon>
        <taxon>Agaricomycotina</taxon>
        <taxon>Agaricomycetes</taxon>
        <taxon>Russulales</taxon>
        <taxon>Auriscalpiaceae</taxon>
        <taxon>Artomyces</taxon>
    </lineage>
</organism>
<protein>
    <submittedName>
        <fullName evidence="1">Uncharacterized protein</fullName>
    </submittedName>
</protein>
<evidence type="ECO:0000313" key="2">
    <source>
        <dbReference type="Proteomes" id="UP000814140"/>
    </source>
</evidence>